<keyword evidence="2" id="KW-1185">Reference proteome</keyword>
<sequence length="449" mass="50210">MVEEARNRRHWGTQANFKSLSDMPLSDRKRLSDWTDEIEDFGILWTKFSNSGLSGADTEALKRVLILRLAETRGLQSACDFVRNQMGPGAARCFYLVAAFEAADANLQEMFTLVEKLEFQDERDAAIEALRIRAHDWEEFALGDFDISRKLNPVEVEIYKMVIGREFLAELGEGRASRGDVGDFQELLRGFNGLLEEGIVSKDDYSSVIFSVANQYPFEVFASLSDGKVLESEVTNVGNLVFPMIAQDAPRAVELLTRSSAISSEILTDAYSEFIRIDSKGAFEWFEKSEAELSETMKNAIELSFVESALKSSEIDGAKEWASRLTDPESIARAEGRINVKQGELLKSQTWDNPSETLSGITGGAASTEPFWVEVAMEQWLKKDAAQAYEWYQENQKTLTPEQDERVALAYAREGVRQGDLDAAGEWAQRIVDPELRKVVEGEIAGAGE</sequence>
<dbReference type="AlphaFoldDB" id="A0A918TYN3"/>
<evidence type="ECO:0000313" key="1">
    <source>
        <dbReference type="EMBL" id="GHC66138.1"/>
    </source>
</evidence>
<proteinExistence type="predicted"/>
<reference evidence="1" key="2">
    <citation type="submission" date="2020-09" db="EMBL/GenBank/DDBJ databases">
        <authorList>
            <person name="Sun Q."/>
            <person name="Kim S."/>
        </authorList>
    </citation>
    <scope>NUCLEOTIDE SEQUENCE</scope>
    <source>
        <strain evidence="1">KCTC 12988</strain>
    </source>
</reference>
<dbReference type="Proteomes" id="UP000644507">
    <property type="component" value="Unassembled WGS sequence"/>
</dbReference>
<protein>
    <submittedName>
        <fullName evidence="1">Uncharacterized protein</fullName>
    </submittedName>
</protein>
<dbReference type="EMBL" id="BMXI01000020">
    <property type="protein sequence ID" value="GHC66138.1"/>
    <property type="molecule type" value="Genomic_DNA"/>
</dbReference>
<reference evidence="1" key="1">
    <citation type="journal article" date="2014" name="Int. J. Syst. Evol. Microbiol.">
        <title>Complete genome sequence of Corynebacterium casei LMG S-19264T (=DSM 44701T), isolated from a smear-ripened cheese.</title>
        <authorList>
            <consortium name="US DOE Joint Genome Institute (JGI-PGF)"/>
            <person name="Walter F."/>
            <person name="Albersmeier A."/>
            <person name="Kalinowski J."/>
            <person name="Ruckert C."/>
        </authorList>
    </citation>
    <scope>NUCLEOTIDE SEQUENCE</scope>
    <source>
        <strain evidence="1">KCTC 12988</strain>
    </source>
</reference>
<gene>
    <name evidence="1" type="ORF">GCM10007100_37480</name>
</gene>
<comment type="caution">
    <text evidence="1">The sequence shown here is derived from an EMBL/GenBank/DDBJ whole genome shotgun (WGS) entry which is preliminary data.</text>
</comment>
<accession>A0A918TYN3</accession>
<name>A0A918TYN3_9BACT</name>
<organism evidence="1 2">
    <name type="scientific">Roseibacillus persicicus</name>
    <dbReference type="NCBI Taxonomy" id="454148"/>
    <lineage>
        <taxon>Bacteria</taxon>
        <taxon>Pseudomonadati</taxon>
        <taxon>Verrucomicrobiota</taxon>
        <taxon>Verrucomicrobiia</taxon>
        <taxon>Verrucomicrobiales</taxon>
        <taxon>Verrucomicrobiaceae</taxon>
        <taxon>Roseibacillus</taxon>
    </lineage>
</organism>
<evidence type="ECO:0000313" key="2">
    <source>
        <dbReference type="Proteomes" id="UP000644507"/>
    </source>
</evidence>